<keyword evidence="4 6" id="KW-1133">Transmembrane helix</keyword>
<evidence type="ECO:0000256" key="3">
    <source>
        <dbReference type="ARBA" id="ARBA00022692"/>
    </source>
</evidence>
<dbReference type="RefSeq" id="WP_263061622.1">
    <property type="nucleotide sequence ID" value="NZ_JAOUSE010000023.1"/>
</dbReference>
<dbReference type="Proteomes" id="UP001208656">
    <property type="component" value="Unassembled WGS sequence"/>
</dbReference>
<proteinExistence type="predicted"/>
<evidence type="ECO:0000256" key="5">
    <source>
        <dbReference type="ARBA" id="ARBA00023136"/>
    </source>
</evidence>
<gene>
    <name evidence="7" type="ORF">OEV82_08630</name>
</gene>
<organism evidence="7 8">
    <name type="scientific">Pallidibacillus thermolactis</name>
    <dbReference type="NCBI Taxonomy" id="251051"/>
    <lineage>
        <taxon>Bacteria</taxon>
        <taxon>Bacillati</taxon>
        <taxon>Bacillota</taxon>
        <taxon>Bacilli</taxon>
        <taxon>Bacillales</taxon>
        <taxon>Bacillaceae</taxon>
        <taxon>Pallidibacillus</taxon>
    </lineage>
</organism>
<feature type="transmembrane region" description="Helical" evidence="6">
    <location>
        <begin position="40"/>
        <end position="61"/>
    </location>
</feature>
<evidence type="ECO:0000256" key="2">
    <source>
        <dbReference type="ARBA" id="ARBA00022475"/>
    </source>
</evidence>
<dbReference type="PANTHER" id="PTHR30250">
    <property type="entry name" value="PST FAMILY PREDICTED COLANIC ACID TRANSPORTER"/>
    <property type="match status" value="1"/>
</dbReference>
<keyword evidence="8" id="KW-1185">Reference proteome</keyword>
<dbReference type="InterPro" id="IPR050833">
    <property type="entry name" value="Poly_Biosynth_Transport"/>
</dbReference>
<dbReference type="Pfam" id="PF01943">
    <property type="entry name" value="Polysacc_synt"/>
    <property type="match status" value="1"/>
</dbReference>
<feature type="transmembrane region" description="Helical" evidence="6">
    <location>
        <begin position="381"/>
        <end position="400"/>
    </location>
</feature>
<evidence type="ECO:0000256" key="4">
    <source>
        <dbReference type="ARBA" id="ARBA00022989"/>
    </source>
</evidence>
<evidence type="ECO:0000256" key="6">
    <source>
        <dbReference type="SAM" id="Phobius"/>
    </source>
</evidence>
<sequence length="443" mass="50238">MNSFLRGTIILAGAAFISECIEFLINLTLAKELGEYGIGQYMTVIPVIGLLMIIASFELDISVSKFVAEREEKYHLTLLRFAMKLTFLIMTVLLTGVAIMFIFFPLFSEIHPAIRWLILLLIPILTVASIARGYFMGIQKMSKIATANLFRRGTHLFLLVLLFQLFDFELEMSILVALCAIIGSELLVLIYLMSAYFMQIKYLKSRPVERISKNKILRSLMEVSLPTTAMRIFYAVTHAIQPFFIKFILVSAGLSMNEATEHFGMVTGVAMTIGFFPAFIAHSLNTALIPNVSNAFVNTDQSRLVRLLRQVIGLTMLYGVPVCFLFYYFANPLTSMFVKSSMASYYLQLMWPYFLLHYFTIPLQAFLIGMGMVKHAFIHNIWATVVTFVIMYLFGSSSVFQMDGVILGMNTGAMVLMLLHYFVVCKKIGISLTLSKKEPMYYE</sequence>
<evidence type="ECO:0000256" key="1">
    <source>
        <dbReference type="ARBA" id="ARBA00004651"/>
    </source>
</evidence>
<keyword evidence="3 6" id="KW-0812">Transmembrane</keyword>
<feature type="transmembrane region" description="Helical" evidence="6">
    <location>
        <begin position="172"/>
        <end position="197"/>
    </location>
</feature>
<keyword evidence="2" id="KW-1003">Cell membrane</keyword>
<dbReference type="EMBL" id="JAOUSE010000023">
    <property type="protein sequence ID" value="MCU9594520.1"/>
    <property type="molecule type" value="Genomic_DNA"/>
</dbReference>
<dbReference type="InterPro" id="IPR002797">
    <property type="entry name" value="Polysacc_synth"/>
</dbReference>
<comment type="caution">
    <text evidence="7">The sequence shown here is derived from an EMBL/GenBank/DDBJ whole genome shotgun (WGS) entry which is preliminary data.</text>
</comment>
<feature type="transmembrane region" description="Helical" evidence="6">
    <location>
        <begin position="311"/>
        <end position="330"/>
    </location>
</feature>
<feature type="transmembrane region" description="Helical" evidence="6">
    <location>
        <begin position="81"/>
        <end position="107"/>
    </location>
</feature>
<evidence type="ECO:0000313" key="7">
    <source>
        <dbReference type="EMBL" id="MCU9594520.1"/>
    </source>
</evidence>
<accession>A0ABT2WFR5</accession>
<dbReference type="PANTHER" id="PTHR30250:SF24">
    <property type="entry name" value="STAGE V SPORULATION PROTEIN B"/>
    <property type="match status" value="1"/>
</dbReference>
<feature type="transmembrane region" description="Helical" evidence="6">
    <location>
        <begin position="262"/>
        <end position="281"/>
    </location>
</feature>
<comment type="subcellular location">
    <subcellularLocation>
        <location evidence="1">Cell membrane</location>
        <topology evidence="1">Multi-pass membrane protein</topology>
    </subcellularLocation>
</comment>
<feature type="transmembrane region" description="Helical" evidence="6">
    <location>
        <begin position="232"/>
        <end position="256"/>
    </location>
</feature>
<feature type="transmembrane region" description="Helical" evidence="6">
    <location>
        <begin position="149"/>
        <end position="166"/>
    </location>
</feature>
<protein>
    <submittedName>
        <fullName evidence="7">Oligosaccharide flippase family protein</fullName>
    </submittedName>
</protein>
<evidence type="ECO:0000313" key="8">
    <source>
        <dbReference type="Proteomes" id="UP001208656"/>
    </source>
</evidence>
<name>A0ABT2WFR5_9BACI</name>
<keyword evidence="5 6" id="KW-0472">Membrane</keyword>
<feature type="transmembrane region" description="Helical" evidence="6">
    <location>
        <begin position="113"/>
        <end position="137"/>
    </location>
</feature>
<feature type="transmembrane region" description="Helical" evidence="6">
    <location>
        <begin position="406"/>
        <end position="424"/>
    </location>
</feature>
<feature type="transmembrane region" description="Helical" evidence="6">
    <location>
        <begin position="350"/>
        <end position="369"/>
    </location>
</feature>
<reference evidence="7 8" key="1">
    <citation type="submission" date="2022-10" db="EMBL/GenBank/DDBJ databases">
        <title>Description of Fervidibacillus gen. nov. in the family Fervidibacillaceae fam. nov. with two species, Fervidibacillus albus sp. nov., and Fervidibacillus halotolerans sp. nov., isolated from tidal flat sediments.</title>
        <authorList>
            <person name="Kwon K.K."/>
            <person name="Yang S.-H."/>
        </authorList>
    </citation>
    <scope>NUCLEOTIDE SEQUENCE [LARGE SCALE GENOMIC DNA]</scope>
    <source>
        <strain evidence="7 8">DSM 23332</strain>
    </source>
</reference>